<protein>
    <submittedName>
        <fullName evidence="1">Uncharacterized protein</fullName>
    </submittedName>
</protein>
<organism evidence="1 2">
    <name type="scientific">Neoroseomonas alkaliterrae</name>
    <dbReference type="NCBI Taxonomy" id="1452450"/>
    <lineage>
        <taxon>Bacteria</taxon>
        <taxon>Pseudomonadati</taxon>
        <taxon>Pseudomonadota</taxon>
        <taxon>Alphaproteobacteria</taxon>
        <taxon>Acetobacterales</taxon>
        <taxon>Acetobacteraceae</taxon>
        <taxon>Neoroseomonas</taxon>
    </lineage>
</organism>
<accession>A0A840XSS1</accession>
<name>A0A840XSS1_9PROT</name>
<proteinExistence type="predicted"/>
<evidence type="ECO:0000313" key="1">
    <source>
        <dbReference type="EMBL" id="MBB5691595.1"/>
    </source>
</evidence>
<gene>
    <name evidence="1" type="ORF">FHS88_003752</name>
</gene>
<dbReference type="AlphaFoldDB" id="A0A840XSS1"/>
<dbReference type="Proteomes" id="UP000562254">
    <property type="component" value="Unassembled WGS sequence"/>
</dbReference>
<keyword evidence="2" id="KW-1185">Reference proteome</keyword>
<dbReference type="EMBL" id="JACIJE010000014">
    <property type="protein sequence ID" value="MBB5691595.1"/>
    <property type="molecule type" value="Genomic_DNA"/>
</dbReference>
<evidence type="ECO:0000313" key="2">
    <source>
        <dbReference type="Proteomes" id="UP000562254"/>
    </source>
</evidence>
<comment type="caution">
    <text evidence="1">The sequence shown here is derived from an EMBL/GenBank/DDBJ whole genome shotgun (WGS) entry which is preliminary data.</text>
</comment>
<reference evidence="1 2" key="1">
    <citation type="submission" date="2020-08" db="EMBL/GenBank/DDBJ databases">
        <title>Genomic Encyclopedia of Type Strains, Phase IV (KMG-IV): sequencing the most valuable type-strain genomes for metagenomic binning, comparative biology and taxonomic classification.</title>
        <authorList>
            <person name="Goeker M."/>
        </authorList>
    </citation>
    <scope>NUCLEOTIDE SEQUENCE [LARGE SCALE GENOMIC DNA]</scope>
    <source>
        <strain evidence="1 2">DSM 25895</strain>
    </source>
</reference>
<sequence length="152" mass="15238">MTKRVSMPAVTVHGLAQAEAALAAAGPRGVLLLSGRGAAGHAGPGWFLALVALAAERHPGVPHAAALDCADAGGAALAALRAGARILVLDRACPAFPAIAAAAAEAGALLLAERPPSLDLAGFDARRRRDMAALRAWLATEAPQAWPKPPSP</sequence>